<dbReference type="InterPro" id="IPR037041">
    <property type="entry name" value="Trigger_fac_C_sf"/>
</dbReference>
<dbReference type="GO" id="GO:0015031">
    <property type="term" value="P:protein transport"/>
    <property type="evidence" value="ECO:0007669"/>
    <property type="project" value="InterPro"/>
</dbReference>
<protein>
    <recommendedName>
        <fullName evidence="3">Trigger factor C-terminal domain-containing protein</fullName>
    </recommendedName>
</protein>
<dbReference type="Gene3D" id="1.10.3120.10">
    <property type="entry name" value="Trigger factor, C-terminal domain"/>
    <property type="match status" value="1"/>
</dbReference>
<name>A0A4U8SWS7_9HELI</name>
<evidence type="ECO:0000313" key="5">
    <source>
        <dbReference type="Proteomes" id="UP000029861"/>
    </source>
</evidence>
<dbReference type="Proteomes" id="UP000029861">
    <property type="component" value="Unassembled WGS sequence"/>
</dbReference>
<evidence type="ECO:0000256" key="2">
    <source>
        <dbReference type="ARBA" id="ARBA00023235"/>
    </source>
</evidence>
<dbReference type="GO" id="GO:0003755">
    <property type="term" value="F:peptidyl-prolyl cis-trans isomerase activity"/>
    <property type="evidence" value="ECO:0007669"/>
    <property type="project" value="UniProtKB-KW"/>
</dbReference>
<evidence type="ECO:0000313" key="4">
    <source>
        <dbReference type="EMBL" id="TLD91394.1"/>
    </source>
</evidence>
<reference evidence="4 5" key="1">
    <citation type="journal article" date="2014" name="Genome Announc.">
        <title>Draft genome sequences of eight enterohepatic helicobacter species isolated from both laboratory and wild rodents.</title>
        <authorList>
            <person name="Sheh A."/>
            <person name="Shen Z."/>
            <person name="Fox J.G."/>
        </authorList>
    </citation>
    <scope>NUCLEOTIDE SEQUENCE [LARGE SCALE GENOMIC DNA]</scope>
    <source>
        <strain evidence="4 5">ATCC 49310</strain>
    </source>
</reference>
<dbReference type="EMBL" id="JRPK02000133">
    <property type="protein sequence ID" value="TLD91394.1"/>
    <property type="molecule type" value="Genomic_DNA"/>
</dbReference>
<dbReference type="InterPro" id="IPR027304">
    <property type="entry name" value="Trigger_fact/SurA_dom_sf"/>
</dbReference>
<dbReference type="AlphaFoldDB" id="A0A4U8SWS7"/>
<dbReference type="InterPro" id="IPR008880">
    <property type="entry name" value="Trigger_fac_C"/>
</dbReference>
<comment type="caution">
    <text evidence="4">The sequence shown here is derived from an EMBL/GenBank/DDBJ whole genome shotgun (WGS) entry which is preliminary data.</text>
</comment>
<accession>A0A4U8SWS7</accession>
<organism evidence="4 5">
    <name type="scientific">Helicobacter trogontum</name>
    <dbReference type="NCBI Taxonomy" id="50960"/>
    <lineage>
        <taxon>Bacteria</taxon>
        <taxon>Pseudomonadati</taxon>
        <taxon>Campylobacterota</taxon>
        <taxon>Epsilonproteobacteria</taxon>
        <taxon>Campylobacterales</taxon>
        <taxon>Helicobacteraceae</taxon>
        <taxon>Helicobacter</taxon>
    </lineage>
</organism>
<proteinExistence type="predicted"/>
<dbReference type="RefSeq" id="WP_034323230.1">
    <property type="nucleotide sequence ID" value="NZ_FZND01000106.1"/>
</dbReference>
<dbReference type="Pfam" id="PF05698">
    <property type="entry name" value="Trigger_C"/>
    <property type="match status" value="1"/>
</dbReference>
<dbReference type="SUPFAM" id="SSF109998">
    <property type="entry name" value="Triger factor/SurA peptide-binding domain-like"/>
    <property type="match status" value="1"/>
</dbReference>
<dbReference type="SUPFAM" id="SSF69349">
    <property type="entry name" value="Phage fibre proteins"/>
    <property type="match status" value="1"/>
</dbReference>
<dbReference type="GO" id="GO:0006457">
    <property type="term" value="P:protein folding"/>
    <property type="evidence" value="ECO:0007669"/>
    <property type="project" value="InterPro"/>
</dbReference>
<evidence type="ECO:0000256" key="1">
    <source>
        <dbReference type="ARBA" id="ARBA00023110"/>
    </source>
</evidence>
<sequence>MRESYREEAQKSIKLTFIIDTFAKKDNVSANENELYQVAYYEAMIISIKGEQQEHIERSFTQNIAKDIDIFVANNHTITTNSSIFLNANKNMTLESKKHLTLHSYTSDISVATDMVIQANNTLNFI</sequence>
<evidence type="ECO:0000259" key="3">
    <source>
        <dbReference type="Pfam" id="PF05698"/>
    </source>
</evidence>
<feature type="domain" description="Trigger factor C-terminal" evidence="3">
    <location>
        <begin position="1"/>
        <end position="57"/>
    </location>
</feature>
<keyword evidence="2" id="KW-0413">Isomerase</keyword>
<keyword evidence="1" id="KW-0697">Rotamase</keyword>
<gene>
    <name evidence="4" type="ORF">LS80_011270</name>
</gene>